<protein>
    <recommendedName>
        <fullName evidence="4">DUF454 domain-containing protein</fullName>
    </recommendedName>
</protein>
<evidence type="ECO:0000313" key="2">
    <source>
        <dbReference type="EMBL" id="EFC52544.1"/>
    </source>
</evidence>
<evidence type="ECO:0000313" key="3">
    <source>
        <dbReference type="Proteomes" id="UP000004621"/>
    </source>
</evidence>
<feature type="transmembrane region" description="Helical" evidence="1">
    <location>
        <begin position="96"/>
        <end position="115"/>
    </location>
</feature>
<dbReference type="PANTHER" id="PTHR35813">
    <property type="entry name" value="INNER MEMBRANE PROTEIN YBAN"/>
    <property type="match status" value="1"/>
</dbReference>
<keyword evidence="1" id="KW-1133">Transmembrane helix</keyword>
<feature type="transmembrane region" description="Helical" evidence="1">
    <location>
        <begin position="5"/>
        <end position="25"/>
    </location>
</feature>
<evidence type="ECO:0000256" key="1">
    <source>
        <dbReference type="SAM" id="Phobius"/>
    </source>
</evidence>
<dbReference type="PIRSF" id="PIRSF016789">
    <property type="entry name" value="DUF454"/>
    <property type="match status" value="1"/>
</dbReference>
<dbReference type="Proteomes" id="UP000004621">
    <property type="component" value="Unassembled WGS sequence"/>
</dbReference>
<gene>
    <name evidence="2" type="ORF">NEISUBOT_03898</name>
</gene>
<proteinExistence type="predicted"/>
<reference evidence="2 3" key="1">
    <citation type="submission" date="2010-01" db="EMBL/GenBank/DDBJ databases">
        <authorList>
            <person name="Weinstock G."/>
            <person name="Sodergren E."/>
            <person name="Clifton S."/>
            <person name="Fulton L."/>
            <person name="Fulton B."/>
            <person name="Courtney L."/>
            <person name="Fronick C."/>
            <person name="Harrison M."/>
            <person name="Strong C."/>
            <person name="Farmer C."/>
            <person name="Delahaunty K."/>
            <person name="Markovic C."/>
            <person name="Hall O."/>
            <person name="Minx P."/>
            <person name="Tomlinson C."/>
            <person name="Mitreva M."/>
            <person name="Nelson J."/>
            <person name="Hou S."/>
            <person name="Wollam A."/>
            <person name="Pepin K.H."/>
            <person name="Johnson M."/>
            <person name="Bhonagiri V."/>
            <person name="Nash W.E."/>
            <person name="Warren W."/>
            <person name="Chinwalla A."/>
            <person name="Mardis E.R."/>
            <person name="Wilson R.K."/>
        </authorList>
    </citation>
    <scope>NUCLEOTIDE SEQUENCE [LARGE SCALE GENOMIC DNA]</scope>
    <source>
        <strain evidence="2 3">NJ9703</strain>
    </source>
</reference>
<keyword evidence="1" id="KW-0472">Membrane</keyword>
<sequence>MVRYLLIFCGAVSLVLGIIGIFLPLLPTTPFILLTAACWAKASPRFHNWLYHHRHFGPIIQNWENNGAVPRKAKFFAIGMMTVSCLFMFWQFPERWWIGAVSSIFCSCVAVWMWLRPEA</sequence>
<dbReference type="Pfam" id="PF04304">
    <property type="entry name" value="DUF454"/>
    <property type="match status" value="1"/>
</dbReference>
<keyword evidence="1" id="KW-0812">Transmembrane</keyword>
<dbReference type="PANTHER" id="PTHR35813:SF1">
    <property type="entry name" value="INNER MEMBRANE PROTEIN YBAN"/>
    <property type="match status" value="1"/>
</dbReference>
<feature type="transmembrane region" description="Helical" evidence="1">
    <location>
        <begin position="72"/>
        <end position="90"/>
    </location>
</feature>
<dbReference type="RefSeq" id="WP_004519577.1">
    <property type="nucleotide sequence ID" value="NZ_ACEO02000003.1"/>
</dbReference>
<dbReference type="AlphaFoldDB" id="A0A9W5IRT8"/>
<dbReference type="EMBL" id="ACEO02000003">
    <property type="protein sequence ID" value="EFC52544.1"/>
    <property type="molecule type" value="Genomic_DNA"/>
</dbReference>
<accession>A0A9W5IRT8</accession>
<name>A0A9W5IRT8_NEISU</name>
<comment type="caution">
    <text evidence="2">The sequence shown here is derived from an EMBL/GenBank/DDBJ whole genome shotgun (WGS) entry which is preliminary data.</text>
</comment>
<evidence type="ECO:0008006" key="4">
    <source>
        <dbReference type="Google" id="ProtNLM"/>
    </source>
</evidence>
<organism evidence="2 3">
    <name type="scientific">Neisseria subflava NJ9703</name>
    <dbReference type="NCBI Taxonomy" id="546268"/>
    <lineage>
        <taxon>Bacteria</taxon>
        <taxon>Pseudomonadati</taxon>
        <taxon>Pseudomonadota</taxon>
        <taxon>Betaproteobacteria</taxon>
        <taxon>Neisseriales</taxon>
        <taxon>Neisseriaceae</taxon>
        <taxon>Neisseria</taxon>
    </lineage>
</organism>
<dbReference type="InterPro" id="IPR007401">
    <property type="entry name" value="DUF454"/>
</dbReference>
<dbReference type="GO" id="GO:0005886">
    <property type="term" value="C:plasma membrane"/>
    <property type="evidence" value="ECO:0007669"/>
    <property type="project" value="TreeGrafter"/>
</dbReference>